<feature type="transmembrane region" description="Helical" evidence="6">
    <location>
        <begin position="379"/>
        <end position="405"/>
    </location>
</feature>
<dbReference type="Gene3D" id="1.20.1740.10">
    <property type="entry name" value="Amino acid/polyamine transporter I"/>
    <property type="match status" value="1"/>
</dbReference>
<keyword evidence="8" id="KW-1185">Reference proteome</keyword>
<feature type="transmembrane region" description="Helical" evidence="6">
    <location>
        <begin position="426"/>
        <end position="446"/>
    </location>
</feature>
<feature type="transmembrane region" description="Helical" evidence="6">
    <location>
        <begin position="95"/>
        <end position="126"/>
    </location>
</feature>
<keyword evidence="2" id="KW-0813">Transport</keyword>
<dbReference type="GO" id="GO:0022857">
    <property type="term" value="F:transmembrane transporter activity"/>
    <property type="evidence" value="ECO:0007669"/>
    <property type="project" value="InterPro"/>
</dbReference>
<dbReference type="OrthoDB" id="8274074at2"/>
<dbReference type="RefSeq" id="WP_121687393.1">
    <property type="nucleotide sequence ID" value="NZ_RCUY01000002.1"/>
</dbReference>
<comment type="subcellular location">
    <subcellularLocation>
        <location evidence="1">Membrane</location>
        <topology evidence="1">Multi-pass membrane protein</topology>
    </subcellularLocation>
</comment>
<accession>A0A3L7AW16</accession>
<feature type="transmembrane region" description="Helical" evidence="6">
    <location>
        <begin position="353"/>
        <end position="373"/>
    </location>
</feature>
<dbReference type="AlphaFoldDB" id="A0A3L7AW16"/>
<dbReference type="GO" id="GO:0016020">
    <property type="term" value="C:membrane"/>
    <property type="evidence" value="ECO:0007669"/>
    <property type="project" value="UniProtKB-SubCell"/>
</dbReference>
<dbReference type="PANTHER" id="PTHR45649">
    <property type="entry name" value="AMINO-ACID PERMEASE BAT1"/>
    <property type="match status" value="1"/>
</dbReference>
<evidence type="ECO:0000313" key="8">
    <source>
        <dbReference type="Proteomes" id="UP000269438"/>
    </source>
</evidence>
<feature type="transmembrane region" description="Helical" evidence="6">
    <location>
        <begin position="174"/>
        <end position="197"/>
    </location>
</feature>
<dbReference type="Pfam" id="PF13520">
    <property type="entry name" value="AA_permease_2"/>
    <property type="match status" value="1"/>
</dbReference>
<evidence type="ECO:0000256" key="2">
    <source>
        <dbReference type="ARBA" id="ARBA00022448"/>
    </source>
</evidence>
<feature type="transmembrane region" description="Helical" evidence="6">
    <location>
        <begin position="217"/>
        <end position="236"/>
    </location>
</feature>
<feature type="transmembrane region" description="Helical" evidence="6">
    <location>
        <begin position="53"/>
        <end position="74"/>
    </location>
</feature>
<gene>
    <name evidence="7" type="ORF">D9V34_02675</name>
</gene>
<reference evidence="7 8" key="1">
    <citation type="submission" date="2018-10" db="EMBL/GenBank/DDBJ databases">
        <authorList>
            <person name="Li J."/>
        </authorList>
    </citation>
    <scope>NUCLEOTIDE SEQUENCE [LARGE SCALE GENOMIC DNA]</scope>
    <source>
        <strain evidence="7 8">JCM 11654</strain>
    </source>
</reference>
<feature type="transmembrane region" description="Helical" evidence="6">
    <location>
        <begin position="466"/>
        <end position="486"/>
    </location>
</feature>
<evidence type="ECO:0000256" key="1">
    <source>
        <dbReference type="ARBA" id="ARBA00004141"/>
    </source>
</evidence>
<dbReference type="PANTHER" id="PTHR45649:SF26">
    <property type="entry name" value="OS04G0435100 PROTEIN"/>
    <property type="match status" value="1"/>
</dbReference>
<feature type="transmembrane region" description="Helical" evidence="6">
    <location>
        <begin position="257"/>
        <end position="279"/>
    </location>
</feature>
<keyword evidence="3 6" id="KW-0812">Transmembrane</keyword>
<proteinExistence type="predicted"/>
<feature type="transmembrane region" description="Helical" evidence="6">
    <location>
        <begin position="307"/>
        <end position="332"/>
    </location>
</feature>
<organism evidence="7 8">
    <name type="scientific">Mycetocola lacteus</name>
    <dbReference type="NCBI Taxonomy" id="76637"/>
    <lineage>
        <taxon>Bacteria</taxon>
        <taxon>Bacillati</taxon>
        <taxon>Actinomycetota</taxon>
        <taxon>Actinomycetes</taxon>
        <taxon>Micrococcales</taxon>
        <taxon>Microbacteriaceae</taxon>
        <taxon>Mycetocola</taxon>
    </lineage>
</organism>
<keyword evidence="4 6" id="KW-1133">Transmembrane helix</keyword>
<sequence length="541" mass="56999">MSITDSPATYRQELRRGVGHFSSFAAGFSFVSILTTVFQLFGLGFGFGGAAFFWTWPLVFAGQLLVALNFAQLAARWPISGAIFQWSSRLSGTTFGWFTGWVMIIAQTLTVAVAAIAVQAVLPSIWDGFQIIGGPGADPSLTSDTGAQNAVLLGVILLFITTVVNILSVRIMAFATSVGVIVEIIGLILVVAALFLLPARSPAVVFTTEGAAPSDSPYIWAFLASSLMAAYVLVGFDSAGELAEETHAPRKTIAKTIINAVVVSGLGGALLIIATLVAAPSLSDGKLAAGGIAYVVTERLGPVFGRLLLVAVAVAVFACTLAVQTSGSRMIYSMARERALPFWRTLARVSPRTGTPIATSIVIGVGAALALAVNFGHNAIFTALSSLCIAMLYLAYLGVTVPLLFARLRTPRDWHSGGINEDGKPLFALGRWGLPLNVLAVLYQIAMVINLAWPRPEIYDLTGETWWLQWSALLFIGATLLVGVLVHRRNHARDGVIRLGHLPTTAEIALSDLALTATTIPTAPTASATPASPAPTTPTQA</sequence>
<evidence type="ECO:0000256" key="3">
    <source>
        <dbReference type="ARBA" id="ARBA00022692"/>
    </source>
</evidence>
<evidence type="ECO:0000256" key="5">
    <source>
        <dbReference type="ARBA" id="ARBA00023136"/>
    </source>
</evidence>
<feature type="transmembrane region" description="Helical" evidence="6">
    <location>
        <begin position="21"/>
        <end position="41"/>
    </location>
</feature>
<dbReference type="Proteomes" id="UP000269438">
    <property type="component" value="Unassembled WGS sequence"/>
</dbReference>
<dbReference type="PIRSF" id="PIRSF006060">
    <property type="entry name" value="AA_transporter"/>
    <property type="match status" value="1"/>
</dbReference>
<name>A0A3L7AW16_9MICO</name>
<dbReference type="InterPro" id="IPR002293">
    <property type="entry name" value="AA/rel_permease1"/>
</dbReference>
<feature type="transmembrane region" description="Helical" evidence="6">
    <location>
        <begin position="146"/>
        <end position="167"/>
    </location>
</feature>
<evidence type="ECO:0000313" key="7">
    <source>
        <dbReference type="EMBL" id="RLP83731.1"/>
    </source>
</evidence>
<evidence type="ECO:0000256" key="4">
    <source>
        <dbReference type="ARBA" id="ARBA00022989"/>
    </source>
</evidence>
<keyword evidence="5 6" id="KW-0472">Membrane</keyword>
<evidence type="ECO:0000256" key="6">
    <source>
        <dbReference type="SAM" id="Phobius"/>
    </source>
</evidence>
<protein>
    <submittedName>
        <fullName evidence="7">Amino acid permease</fullName>
    </submittedName>
</protein>
<comment type="caution">
    <text evidence="7">The sequence shown here is derived from an EMBL/GenBank/DDBJ whole genome shotgun (WGS) entry which is preliminary data.</text>
</comment>
<dbReference type="EMBL" id="RCUY01000002">
    <property type="protein sequence ID" value="RLP83731.1"/>
    <property type="molecule type" value="Genomic_DNA"/>
</dbReference>